<comment type="similarity">
    <text evidence="1 4">Belongs to the 6-phosphogluconate dehydrogenase family.</text>
</comment>
<dbReference type="InterPro" id="IPR006183">
    <property type="entry name" value="Pgluconate_DH"/>
</dbReference>
<dbReference type="GO" id="GO:0050661">
    <property type="term" value="F:NADP binding"/>
    <property type="evidence" value="ECO:0007669"/>
    <property type="project" value="InterPro"/>
</dbReference>
<dbReference type="GO" id="GO:0019521">
    <property type="term" value="P:D-gluconate metabolic process"/>
    <property type="evidence" value="ECO:0007669"/>
    <property type="project" value="UniProtKB-KW"/>
</dbReference>
<dbReference type="Pfam" id="PF03446">
    <property type="entry name" value="NAD_binding_2"/>
    <property type="match status" value="1"/>
</dbReference>
<dbReference type="InterPro" id="IPR006113">
    <property type="entry name" value="6PGDH_Gnd/GntZ"/>
</dbReference>
<dbReference type="FunFam" id="3.40.50.720:FF:000007">
    <property type="entry name" value="6-phosphogluconate dehydrogenase, decarboxylating"/>
    <property type="match status" value="1"/>
</dbReference>
<dbReference type="Gene3D" id="3.40.50.720">
    <property type="entry name" value="NAD(P)-binding Rossmann-like Domain"/>
    <property type="match status" value="1"/>
</dbReference>
<gene>
    <name evidence="6" type="ORF">BMON_1907</name>
</gene>
<name>A0A087BSU1_9BIFI</name>
<dbReference type="UniPathway" id="UPA00115">
    <property type="reaction ID" value="UER00410"/>
</dbReference>
<evidence type="ECO:0000256" key="4">
    <source>
        <dbReference type="RuleBase" id="RU000485"/>
    </source>
</evidence>
<dbReference type="NCBIfam" id="TIGR00873">
    <property type="entry name" value="gnd"/>
    <property type="match status" value="1"/>
</dbReference>
<feature type="domain" description="6-phosphogluconate dehydrogenase C-terminal" evidence="5">
    <location>
        <begin position="181"/>
        <end position="297"/>
    </location>
</feature>
<dbReference type="EC" id="1.1.1.44" evidence="4"/>
<keyword evidence="4" id="KW-0521">NADP</keyword>
<dbReference type="InterPro" id="IPR006114">
    <property type="entry name" value="6PGDH_C"/>
</dbReference>
<dbReference type="PRINTS" id="PR00076">
    <property type="entry name" value="6PGDHDRGNASE"/>
</dbReference>
<dbReference type="Pfam" id="PF00393">
    <property type="entry name" value="6PGD"/>
    <property type="match status" value="1"/>
</dbReference>
<sequence>MAEGTANIGVVGLAAMGSNLARNLAHHGNTVALYNRHYERTEKLMAEHGDEGSFVPSRTVEEFVASLARPRTAIILVKAGAPTDAVIGELADAMEPGDIIVDGGNSYFKDTIRREKEIRARGLHYVGCGVSGGEEGALNGPSLMPGGTDESWRTLGPILKSIAAVAEGEPCVTHIGKDGAGHFVKMVHNGIEYADMQLIAESYDLMRRGLGMEPGEIADVFAQWNTTELNSYLIEITAEVLRQKDDKTGKPLVDVIVDHAGMKGTGTWTVQTALSLATPVTGIAEAVFARGLSSRYR</sequence>
<comment type="catalytic activity">
    <reaction evidence="4">
        <text>6-phospho-D-gluconate + NADP(+) = D-ribulose 5-phosphate + CO2 + NADPH</text>
        <dbReference type="Rhea" id="RHEA:10116"/>
        <dbReference type="ChEBI" id="CHEBI:16526"/>
        <dbReference type="ChEBI" id="CHEBI:57783"/>
        <dbReference type="ChEBI" id="CHEBI:58121"/>
        <dbReference type="ChEBI" id="CHEBI:58349"/>
        <dbReference type="ChEBI" id="CHEBI:58759"/>
        <dbReference type="EC" id="1.1.1.44"/>
    </reaction>
</comment>
<dbReference type="EMBL" id="JGZE01000029">
    <property type="protein sequence ID" value="KFI74091.1"/>
    <property type="molecule type" value="Genomic_DNA"/>
</dbReference>
<evidence type="ECO:0000313" key="7">
    <source>
        <dbReference type="Proteomes" id="UP000029082"/>
    </source>
</evidence>
<evidence type="ECO:0000256" key="2">
    <source>
        <dbReference type="ARBA" id="ARBA00023002"/>
    </source>
</evidence>
<proteinExistence type="inferred from homology"/>
<dbReference type="NCBIfam" id="NF006765">
    <property type="entry name" value="PRK09287.1"/>
    <property type="match status" value="1"/>
</dbReference>
<dbReference type="SUPFAM" id="SSF48179">
    <property type="entry name" value="6-phosphogluconate dehydrogenase C-terminal domain-like"/>
    <property type="match status" value="1"/>
</dbReference>
<keyword evidence="3 4" id="KW-0311">Gluconate utilization</keyword>
<keyword evidence="7" id="KW-1185">Reference proteome</keyword>
<dbReference type="SMART" id="SM01350">
    <property type="entry name" value="6PGD"/>
    <property type="match status" value="1"/>
</dbReference>
<dbReference type="PANTHER" id="PTHR11811">
    <property type="entry name" value="6-PHOSPHOGLUCONATE DEHYDROGENASE"/>
    <property type="match status" value="1"/>
</dbReference>
<reference evidence="6 7" key="1">
    <citation type="submission" date="2014-03" db="EMBL/GenBank/DDBJ databases">
        <title>Genomics of Bifidobacteria.</title>
        <authorList>
            <person name="Ventura M."/>
            <person name="Milani C."/>
            <person name="Lugli G.A."/>
        </authorList>
    </citation>
    <scope>NUCLEOTIDE SEQUENCE [LARGE SCALE GENOMIC DNA]</scope>
    <source>
        <strain evidence="6 7">DSM 21395</strain>
    </source>
</reference>
<dbReference type="AlphaFoldDB" id="A0A087BSU1"/>
<evidence type="ECO:0000256" key="1">
    <source>
        <dbReference type="ARBA" id="ARBA00008419"/>
    </source>
</evidence>
<dbReference type="GO" id="GO:0006098">
    <property type="term" value="P:pentose-phosphate shunt"/>
    <property type="evidence" value="ECO:0007669"/>
    <property type="project" value="UniProtKB-UniPathway"/>
</dbReference>
<dbReference type="InterPro" id="IPR036291">
    <property type="entry name" value="NAD(P)-bd_dom_sf"/>
</dbReference>
<accession>A0A087BSU1</accession>
<keyword evidence="2 4" id="KW-0560">Oxidoreductase</keyword>
<evidence type="ECO:0000256" key="3">
    <source>
        <dbReference type="ARBA" id="ARBA00023064"/>
    </source>
</evidence>
<dbReference type="STRING" id="1437603.GCA_000771525_01684"/>
<dbReference type="InterPro" id="IPR008927">
    <property type="entry name" value="6-PGluconate_DH-like_C_sf"/>
</dbReference>
<dbReference type="SUPFAM" id="SSF51735">
    <property type="entry name" value="NAD(P)-binding Rossmann-fold domains"/>
    <property type="match status" value="1"/>
</dbReference>
<dbReference type="GO" id="GO:0004616">
    <property type="term" value="F:phosphogluconate dehydrogenase (decarboxylating) activity"/>
    <property type="evidence" value="ECO:0007669"/>
    <property type="project" value="UniProtKB-EC"/>
</dbReference>
<dbReference type="Proteomes" id="UP000029082">
    <property type="component" value="Unassembled WGS sequence"/>
</dbReference>
<comment type="pathway">
    <text evidence="4">Carbohydrate degradation; pentose phosphate pathway; D-ribulose 5-phosphate from D-glucose 6-phosphate (oxidative stage): step 3/3.</text>
</comment>
<keyword evidence="4" id="KW-0570">Pentose shunt</keyword>
<dbReference type="eggNOG" id="COG0362">
    <property type="taxonomic scope" value="Bacteria"/>
</dbReference>
<protein>
    <recommendedName>
        <fullName evidence="4">6-phosphogluconate dehydrogenase, decarboxylating</fullName>
        <ecNumber evidence="4">1.1.1.44</ecNumber>
    </recommendedName>
</protein>
<dbReference type="InterPro" id="IPR013328">
    <property type="entry name" value="6PGD_dom2"/>
</dbReference>
<dbReference type="InterPro" id="IPR006115">
    <property type="entry name" value="6PGDH_NADP-bd"/>
</dbReference>
<evidence type="ECO:0000259" key="5">
    <source>
        <dbReference type="SMART" id="SM01350"/>
    </source>
</evidence>
<dbReference type="Gene3D" id="1.10.1040.10">
    <property type="entry name" value="N-(1-d-carboxylethyl)-l-norvaline Dehydrogenase, domain 2"/>
    <property type="match status" value="1"/>
</dbReference>
<comment type="caution">
    <text evidence="6">The sequence shown here is derived from an EMBL/GenBank/DDBJ whole genome shotgun (WGS) entry which is preliminary data.</text>
</comment>
<organism evidence="6 7">
    <name type="scientific">Bifidobacterium mongoliense DSM 21395</name>
    <dbReference type="NCBI Taxonomy" id="1437603"/>
    <lineage>
        <taxon>Bacteria</taxon>
        <taxon>Bacillati</taxon>
        <taxon>Actinomycetota</taxon>
        <taxon>Actinomycetes</taxon>
        <taxon>Bifidobacteriales</taxon>
        <taxon>Bifidobacteriaceae</taxon>
        <taxon>Bifidobacterium</taxon>
    </lineage>
</organism>
<evidence type="ECO:0000313" key="6">
    <source>
        <dbReference type="EMBL" id="KFI74091.1"/>
    </source>
</evidence>